<dbReference type="Proteomes" id="UP000630353">
    <property type="component" value="Unassembled WGS sequence"/>
</dbReference>
<comment type="caution">
    <text evidence="1">The sequence shown here is derived from an EMBL/GenBank/DDBJ whole genome shotgun (WGS) entry which is preliminary data.</text>
</comment>
<organism evidence="1 2">
    <name type="scientific">Thalassobaculum fulvum</name>
    <dbReference type="NCBI Taxonomy" id="1633335"/>
    <lineage>
        <taxon>Bacteria</taxon>
        <taxon>Pseudomonadati</taxon>
        <taxon>Pseudomonadota</taxon>
        <taxon>Alphaproteobacteria</taxon>
        <taxon>Rhodospirillales</taxon>
        <taxon>Thalassobaculaceae</taxon>
        <taxon>Thalassobaculum</taxon>
    </lineage>
</organism>
<name>A0A918XVT7_9PROT</name>
<evidence type="ECO:0008006" key="3">
    <source>
        <dbReference type="Google" id="ProtNLM"/>
    </source>
</evidence>
<sequence>MSRHPGLDAVESILRNARNPELRGLLEYWVAIHPGDRLPSRRDFDPLKVRKALPNLVLTDVERDPYRFRIRLMGTAVVAAMQRDFTGRYLDEVWPDAQNQLLVRHRVEVAETGLPNYRYGLSPTPFRLGFAPLERVFLPLAEDGERVDMILSMVAYMERSGGSDAPAIG</sequence>
<evidence type="ECO:0000313" key="1">
    <source>
        <dbReference type="EMBL" id="GHD59845.1"/>
    </source>
</evidence>
<gene>
    <name evidence="1" type="ORF">GCM10017083_44970</name>
</gene>
<reference evidence="1" key="2">
    <citation type="submission" date="2020-09" db="EMBL/GenBank/DDBJ databases">
        <authorList>
            <person name="Sun Q."/>
            <person name="Kim S."/>
        </authorList>
    </citation>
    <scope>NUCLEOTIDE SEQUENCE</scope>
    <source>
        <strain evidence="1">KCTC 42651</strain>
    </source>
</reference>
<evidence type="ECO:0000313" key="2">
    <source>
        <dbReference type="Proteomes" id="UP000630353"/>
    </source>
</evidence>
<reference evidence="1" key="1">
    <citation type="journal article" date="2014" name="Int. J. Syst. Evol. Microbiol.">
        <title>Complete genome sequence of Corynebacterium casei LMG S-19264T (=DSM 44701T), isolated from a smear-ripened cheese.</title>
        <authorList>
            <consortium name="US DOE Joint Genome Institute (JGI-PGF)"/>
            <person name="Walter F."/>
            <person name="Albersmeier A."/>
            <person name="Kalinowski J."/>
            <person name="Ruckert C."/>
        </authorList>
    </citation>
    <scope>NUCLEOTIDE SEQUENCE</scope>
    <source>
        <strain evidence="1">KCTC 42651</strain>
    </source>
</reference>
<keyword evidence="2" id="KW-1185">Reference proteome</keyword>
<dbReference type="InterPro" id="IPR009922">
    <property type="entry name" value="DUF1457"/>
</dbReference>
<proteinExistence type="predicted"/>
<accession>A0A918XVT7</accession>
<dbReference type="EMBL" id="BMZS01000011">
    <property type="protein sequence ID" value="GHD59845.1"/>
    <property type="molecule type" value="Genomic_DNA"/>
</dbReference>
<dbReference type="AlphaFoldDB" id="A0A918XVT7"/>
<dbReference type="Pfam" id="PF07310">
    <property type="entry name" value="PAS_5"/>
    <property type="match status" value="1"/>
</dbReference>
<dbReference type="RefSeq" id="WP_189993870.1">
    <property type="nucleotide sequence ID" value="NZ_BMZS01000011.1"/>
</dbReference>
<protein>
    <recommendedName>
        <fullName evidence="3">PAS domain-containing protein</fullName>
    </recommendedName>
</protein>